<dbReference type="EMBL" id="HG739146">
    <property type="protein sequence ID" value="CDP12082.1"/>
    <property type="molecule type" value="Genomic_DNA"/>
</dbReference>
<dbReference type="Gramene" id="CDP12082">
    <property type="protein sequence ID" value="CDP12082"/>
    <property type="gene ID" value="GSCOC_T00035461001"/>
</dbReference>
<name>A0A068UUV6_COFCA</name>
<dbReference type="Proteomes" id="UP000295252">
    <property type="component" value="Chromosome X"/>
</dbReference>
<reference evidence="3" key="1">
    <citation type="journal article" date="2014" name="Science">
        <title>The coffee genome provides insight into the convergent evolution of caffeine biosynthesis.</title>
        <authorList>
            <person name="Denoeud F."/>
            <person name="Carretero-Paulet L."/>
            <person name="Dereeper A."/>
            <person name="Droc G."/>
            <person name="Guyot R."/>
            <person name="Pietrella M."/>
            <person name="Zheng C."/>
            <person name="Alberti A."/>
            <person name="Anthony F."/>
            <person name="Aprea G."/>
            <person name="Aury J.M."/>
            <person name="Bento P."/>
            <person name="Bernard M."/>
            <person name="Bocs S."/>
            <person name="Campa C."/>
            <person name="Cenci A."/>
            <person name="Combes M.C."/>
            <person name="Crouzillat D."/>
            <person name="Da Silva C."/>
            <person name="Daddiego L."/>
            <person name="De Bellis F."/>
            <person name="Dussert S."/>
            <person name="Garsmeur O."/>
            <person name="Gayraud T."/>
            <person name="Guignon V."/>
            <person name="Jahn K."/>
            <person name="Jamilloux V."/>
            <person name="Joet T."/>
            <person name="Labadie K."/>
            <person name="Lan T."/>
            <person name="Leclercq J."/>
            <person name="Lepelley M."/>
            <person name="Leroy T."/>
            <person name="Li L.T."/>
            <person name="Librado P."/>
            <person name="Lopez L."/>
            <person name="Munoz A."/>
            <person name="Noel B."/>
            <person name="Pallavicini A."/>
            <person name="Perrotta G."/>
            <person name="Poncet V."/>
            <person name="Pot D."/>
            <person name="Priyono X."/>
            <person name="Rigoreau M."/>
            <person name="Rouard M."/>
            <person name="Rozas J."/>
            <person name="Tranchant-Dubreuil C."/>
            <person name="VanBuren R."/>
            <person name="Zhang Q."/>
            <person name="Andrade A.C."/>
            <person name="Argout X."/>
            <person name="Bertrand B."/>
            <person name="de Kochko A."/>
            <person name="Graziosi G."/>
            <person name="Henry R.J."/>
            <person name="Jayarama X."/>
            <person name="Ming R."/>
            <person name="Nagai C."/>
            <person name="Rounsley S."/>
            <person name="Sankoff D."/>
            <person name="Giuliano G."/>
            <person name="Albert V.A."/>
            <person name="Wincker P."/>
            <person name="Lashermes P."/>
        </authorList>
    </citation>
    <scope>NUCLEOTIDE SEQUENCE [LARGE SCALE GENOMIC DNA]</scope>
    <source>
        <strain evidence="3">cv. DH200-94</strain>
    </source>
</reference>
<protein>
    <submittedName>
        <fullName evidence="2">Uncharacterized protein</fullName>
    </submittedName>
</protein>
<feature type="compositionally biased region" description="Gly residues" evidence="1">
    <location>
        <begin position="7"/>
        <end position="16"/>
    </location>
</feature>
<proteinExistence type="predicted"/>
<accession>A0A068UUV6</accession>
<evidence type="ECO:0000256" key="1">
    <source>
        <dbReference type="SAM" id="MobiDB-lite"/>
    </source>
</evidence>
<sequence length="85" mass="9041">MGSEGFSSGGSGGAGAAVGIVQAGRPEGNSVTIRPSFDACSHRGAPTMGERERNMGKRTECEPLVIKMPVMREGDRLKYFRIVLQ</sequence>
<dbReference type="InParanoid" id="A0A068UUV6"/>
<keyword evidence="3" id="KW-1185">Reference proteome</keyword>
<feature type="region of interest" description="Disordered" evidence="1">
    <location>
        <begin position="1"/>
        <end position="56"/>
    </location>
</feature>
<evidence type="ECO:0000313" key="3">
    <source>
        <dbReference type="Proteomes" id="UP000295252"/>
    </source>
</evidence>
<evidence type="ECO:0000313" key="2">
    <source>
        <dbReference type="EMBL" id="CDP12082.1"/>
    </source>
</evidence>
<gene>
    <name evidence="2" type="ORF">GSCOC_T00035461001</name>
</gene>
<dbReference type="AlphaFoldDB" id="A0A068UUV6"/>
<organism evidence="2 3">
    <name type="scientific">Coffea canephora</name>
    <name type="common">Robusta coffee</name>
    <dbReference type="NCBI Taxonomy" id="49390"/>
    <lineage>
        <taxon>Eukaryota</taxon>
        <taxon>Viridiplantae</taxon>
        <taxon>Streptophyta</taxon>
        <taxon>Embryophyta</taxon>
        <taxon>Tracheophyta</taxon>
        <taxon>Spermatophyta</taxon>
        <taxon>Magnoliopsida</taxon>
        <taxon>eudicotyledons</taxon>
        <taxon>Gunneridae</taxon>
        <taxon>Pentapetalae</taxon>
        <taxon>asterids</taxon>
        <taxon>lamiids</taxon>
        <taxon>Gentianales</taxon>
        <taxon>Rubiaceae</taxon>
        <taxon>Ixoroideae</taxon>
        <taxon>Gardenieae complex</taxon>
        <taxon>Bertiereae - Coffeeae clade</taxon>
        <taxon>Coffeeae</taxon>
        <taxon>Coffea</taxon>
    </lineage>
</organism>